<feature type="domain" description="Flagellar hook protein FlgE D2" evidence="8">
    <location>
        <begin position="155"/>
        <end position="278"/>
    </location>
</feature>
<evidence type="ECO:0000313" key="10">
    <source>
        <dbReference type="EMBL" id="CDZ95382.1"/>
    </source>
</evidence>
<dbReference type="PANTHER" id="PTHR30435:SF1">
    <property type="entry name" value="FLAGELLAR HOOK PROTEIN FLGE"/>
    <property type="match status" value="1"/>
</dbReference>
<evidence type="ECO:0000259" key="9">
    <source>
        <dbReference type="Pfam" id="PF22692"/>
    </source>
</evidence>
<keyword evidence="10" id="KW-0969">Cilium</keyword>
<keyword evidence="11" id="KW-1185">Reference proteome</keyword>
<feature type="domain" description="Flagellar hook protein FlgE/F/G-like D1" evidence="9">
    <location>
        <begin position="76"/>
        <end position="118"/>
    </location>
</feature>
<dbReference type="InterPro" id="IPR037058">
    <property type="entry name" value="Falgellar_hook_FlgE_sf"/>
</dbReference>
<dbReference type="Pfam" id="PF22692">
    <property type="entry name" value="LlgE_F_G_D1"/>
    <property type="match status" value="1"/>
</dbReference>
<dbReference type="Pfam" id="PF06429">
    <property type="entry name" value="Flg_bbr_C"/>
    <property type="match status" value="1"/>
</dbReference>
<evidence type="ECO:0000256" key="2">
    <source>
        <dbReference type="ARBA" id="ARBA00009677"/>
    </source>
</evidence>
<dbReference type="eggNOG" id="COG1749">
    <property type="taxonomic scope" value="Bacteria"/>
</dbReference>
<accession>A0A078LYG9</accession>
<dbReference type="AlphaFoldDB" id="A0A078LYG9"/>
<evidence type="ECO:0000259" key="6">
    <source>
        <dbReference type="Pfam" id="PF00460"/>
    </source>
</evidence>
<dbReference type="RefSeq" id="WP_037025127.1">
    <property type="nucleotide sequence ID" value="NZ_CCSF01000001.1"/>
</dbReference>
<comment type="similarity">
    <text evidence="2 5">Belongs to the flagella basal body rod proteins family.</text>
</comment>
<dbReference type="InterPro" id="IPR001444">
    <property type="entry name" value="Flag_bb_rod_N"/>
</dbReference>
<comment type="subcellular location">
    <subcellularLocation>
        <location evidence="1 5">Bacterial flagellum basal body</location>
    </subcellularLocation>
</comment>
<protein>
    <recommendedName>
        <fullName evidence="3 5">Flagellar hook protein FlgE</fullName>
    </recommendedName>
</protein>
<evidence type="ECO:0000259" key="7">
    <source>
        <dbReference type="Pfam" id="PF06429"/>
    </source>
</evidence>
<evidence type="ECO:0000256" key="1">
    <source>
        <dbReference type="ARBA" id="ARBA00004117"/>
    </source>
</evidence>
<dbReference type="STRING" id="1499686.BN1079_02715"/>
<evidence type="ECO:0000259" key="8">
    <source>
        <dbReference type="Pfam" id="PF07559"/>
    </source>
</evidence>
<dbReference type="GO" id="GO:0009424">
    <property type="term" value="C:bacterial-type flagellum hook"/>
    <property type="evidence" value="ECO:0007669"/>
    <property type="project" value="TreeGrafter"/>
</dbReference>
<dbReference type="InterPro" id="IPR037925">
    <property type="entry name" value="FlgE/F/G-like"/>
</dbReference>
<dbReference type="NCBIfam" id="TIGR03506">
    <property type="entry name" value="FlgEFG_subfam"/>
    <property type="match status" value="1"/>
</dbReference>
<dbReference type="Gene3D" id="2.60.98.20">
    <property type="entry name" value="Flagellar hook protein FlgE"/>
    <property type="match status" value="1"/>
</dbReference>
<evidence type="ECO:0000256" key="4">
    <source>
        <dbReference type="ARBA" id="ARBA00023143"/>
    </source>
</evidence>
<sequence length="397" mass="41233">MSFNIALTGLSAVNQQLNTIGNNIANSGTVGFKSSRTDFGSLYAESQAMGVEVTGTTQSISQGGALTTTNRSLDLAISGGGFFVTRASNGDVSYTRAGVFGTDKDSFLTNSLGQRLQGYPADATGNLQTGTVSDLQLKSGGLPAKATDALSFVANLDANQEVPAVGFDPLVADSYNSTYTTKLFDSQGKEHTLTQYFVKDAAPLDNSWTAHYFVDGNDLGTPAKLAFDTSGSLTTPLGPALTATLGTDVATLNIQLDYTGTSQYGSEFSVTGNRATGYAAGEQTGMSVEKDGRVYATYSNGERLLQGQVVLASFVNAEGLKNISGTAWTETAASGAAMLGAPGVGQYGSLASGALESSNVDLTQQLVGLMEGQRNYQANTQVISTNKELTQVLFNAI</sequence>
<dbReference type="InterPro" id="IPR020013">
    <property type="entry name" value="Flagellar_FlgE/F/G"/>
</dbReference>
<evidence type="ECO:0000256" key="5">
    <source>
        <dbReference type="RuleBase" id="RU362116"/>
    </source>
</evidence>
<organism evidence="10 11">
    <name type="scientific">Pseudomonas saudiphocaensis</name>
    <dbReference type="NCBI Taxonomy" id="1499686"/>
    <lineage>
        <taxon>Bacteria</taxon>
        <taxon>Pseudomonadati</taxon>
        <taxon>Pseudomonadota</taxon>
        <taxon>Gammaproteobacteria</taxon>
        <taxon>Pseudomonadales</taxon>
        <taxon>Pseudomonadaceae</taxon>
        <taxon>Pseudomonas</taxon>
    </lineage>
</organism>
<evidence type="ECO:0000313" key="11">
    <source>
        <dbReference type="Proteomes" id="UP000053902"/>
    </source>
</evidence>
<dbReference type="GO" id="GO:0005829">
    <property type="term" value="C:cytosol"/>
    <property type="evidence" value="ECO:0007669"/>
    <property type="project" value="TreeGrafter"/>
</dbReference>
<name>A0A078LYG9_9PSED</name>
<dbReference type="Pfam" id="PF00460">
    <property type="entry name" value="Flg_bb_rod"/>
    <property type="match status" value="1"/>
</dbReference>
<dbReference type="OrthoDB" id="8578401at2"/>
<dbReference type="GO" id="GO:0071978">
    <property type="term" value="P:bacterial-type flagellum-dependent swarming motility"/>
    <property type="evidence" value="ECO:0007669"/>
    <property type="project" value="TreeGrafter"/>
</dbReference>
<dbReference type="PANTHER" id="PTHR30435">
    <property type="entry name" value="FLAGELLAR PROTEIN"/>
    <property type="match status" value="1"/>
</dbReference>
<reference evidence="10 11" key="1">
    <citation type="submission" date="2014-07" db="EMBL/GenBank/DDBJ databases">
        <authorList>
            <person name="Urmite Genomes Urmite Genomes"/>
        </authorList>
    </citation>
    <scope>NUCLEOTIDE SEQUENCE [LARGE SCALE GENOMIC DNA]</scope>
    <source>
        <strain evidence="10 11">20_BN</strain>
    </source>
</reference>
<dbReference type="NCBIfam" id="NF004238">
    <property type="entry name" value="PRK05682.1-1"/>
    <property type="match status" value="1"/>
</dbReference>
<proteinExistence type="inferred from homology"/>
<dbReference type="NCBIfam" id="NF005286">
    <property type="entry name" value="PRK06803.1"/>
    <property type="match status" value="1"/>
</dbReference>
<dbReference type="HOGENOM" id="CLU_013687_2_0_6"/>
<comment type="function">
    <text evidence="5">A flexible structure which links the flagellar filament to the drive apparatus in the basal body.</text>
</comment>
<dbReference type="InterPro" id="IPR011491">
    <property type="entry name" value="FlgE_D2"/>
</dbReference>
<feature type="domain" description="Flagellar basal-body/hook protein C-terminal" evidence="7">
    <location>
        <begin position="352"/>
        <end position="393"/>
    </location>
</feature>
<dbReference type="SUPFAM" id="SSF117143">
    <property type="entry name" value="Flagellar hook protein flgE"/>
    <property type="match status" value="1"/>
</dbReference>
<keyword evidence="10" id="KW-0282">Flagellum</keyword>
<dbReference type="EMBL" id="CCSF01000001">
    <property type="protein sequence ID" value="CDZ95382.1"/>
    <property type="molecule type" value="Genomic_DNA"/>
</dbReference>
<dbReference type="Proteomes" id="UP000053902">
    <property type="component" value="Unassembled WGS sequence"/>
</dbReference>
<evidence type="ECO:0000256" key="3">
    <source>
        <dbReference type="ARBA" id="ARBA00019015"/>
    </source>
</evidence>
<dbReference type="InterPro" id="IPR053967">
    <property type="entry name" value="LlgE_F_G-like_D1"/>
</dbReference>
<gene>
    <name evidence="10" type="ORF">BN1079_02715</name>
</gene>
<keyword evidence="10" id="KW-0966">Cell projection</keyword>
<keyword evidence="4 5" id="KW-0975">Bacterial flagellum</keyword>
<dbReference type="Pfam" id="PF07559">
    <property type="entry name" value="FlgE_D2"/>
    <property type="match status" value="1"/>
</dbReference>
<dbReference type="GO" id="GO:0009425">
    <property type="term" value="C:bacterial-type flagellum basal body"/>
    <property type="evidence" value="ECO:0007669"/>
    <property type="project" value="UniProtKB-SubCell"/>
</dbReference>
<feature type="domain" description="Flagellar basal body rod protein N-terminal" evidence="6">
    <location>
        <begin position="3"/>
        <end position="33"/>
    </location>
</feature>
<dbReference type="InterPro" id="IPR010930">
    <property type="entry name" value="Flg_bb/hook_C_dom"/>
</dbReference>